<protein>
    <recommendedName>
        <fullName evidence="3">NB-ARC domain-containing protein</fullName>
    </recommendedName>
</protein>
<dbReference type="InterPro" id="IPR027417">
    <property type="entry name" value="P-loop_NTPase"/>
</dbReference>
<dbReference type="SUPFAM" id="SSF52540">
    <property type="entry name" value="P-loop containing nucleoside triphosphate hydrolases"/>
    <property type="match status" value="1"/>
</dbReference>
<organism evidence="1 2">
    <name type="scientific">Mycena metata</name>
    <dbReference type="NCBI Taxonomy" id="1033252"/>
    <lineage>
        <taxon>Eukaryota</taxon>
        <taxon>Fungi</taxon>
        <taxon>Dikarya</taxon>
        <taxon>Basidiomycota</taxon>
        <taxon>Agaricomycotina</taxon>
        <taxon>Agaricomycetes</taxon>
        <taxon>Agaricomycetidae</taxon>
        <taxon>Agaricales</taxon>
        <taxon>Marasmiineae</taxon>
        <taxon>Mycenaceae</taxon>
        <taxon>Mycena</taxon>
    </lineage>
</organism>
<dbReference type="AlphaFoldDB" id="A0AAD7MZJ8"/>
<evidence type="ECO:0000313" key="1">
    <source>
        <dbReference type="EMBL" id="KAJ7737679.1"/>
    </source>
</evidence>
<comment type="caution">
    <text evidence="1">The sequence shown here is derived from an EMBL/GenBank/DDBJ whole genome shotgun (WGS) entry which is preliminary data.</text>
</comment>
<accession>A0AAD7MZJ8</accession>
<keyword evidence="2" id="KW-1185">Reference proteome</keyword>
<evidence type="ECO:0000313" key="2">
    <source>
        <dbReference type="Proteomes" id="UP001215598"/>
    </source>
</evidence>
<proteinExistence type="predicted"/>
<dbReference type="EMBL" id="JARKIB010000115">
    <property type="protein sequence ID" value="KAJ7737679.1"/>
    <property type="molecule type" value="Genomic_DNA"/>
</dbReference>
<reference evidence="1" key="1">
    <citation type="submission" date="2023-03" db="EMBL/GenBank/DDBJ databases">
        <title>Massive genome expansion in bonnet fungi (Mycena s.s.) driven by repeated elements and novel gene families across ecological guilds.</title>
        <authorList>
            <consortium name="Lawrence Berkeley National Laboratory"/>
            <person name="Harder C.B."/>
            <person name="Miyauchi S."/>
            <person name="Viragh M."/>
            <person name="Kuo A."/>
            <person name="Thoen E."/>
            <person name="Andreopoulos B."/>
            <person name="Lu D."/>
            <person name="Skrede I."/>
            <person name="Drula E."/>
            <person name="Henrissat B."/>
            <person name="Morin E."/>
            <person name="Kohler A."/>
            <person name="Barry K."/>
            <person name="LaButti K."/>
            <person name="Morin E."/>
            <person name="Salamov A."/>
            <person name="Lipzen A."/>
            <person name="Mereny Z."/>
            <person name="Hegedus B."/>
            <person name="Baldrian P."/>
            <person name="Stursova M."/>
            <person name="Weitz H."/>
            <person name="Taylor A."/>
            <person name="Grigoriev I.V."/>
            <person name="Nagy L.G."/>
            <person name="Martin F."/>
            <person name="Kauserud H."/>
        </authorList>
    </citation>
    <scope>NUCLEOTIDE SEQUENCE</scope>
    <source>
        <strain evidence="1">CBHHK182m</strain>
    </source>
</reference>
<gene>
    <name evidence="1" type="ORF">B0H16DRAFT_102370</name>
</gene>
<dbReference type="Proteomes" id="UP001215598">
    <property type="component" value="Unassembled WGS sequence"/>
</dbReference>
<name>A0AAD7MZJ8_9AGAR</name>
<dbReference type="Gene3D" id="3.40.50.300">
    <property type="entry name" value="P-loop containing nucleotide triphosphate hydrolases"/>
    <property type="match status" value="1"/>
</dbReference>
<evidence type="ECO:0008006" key="3">
    <source>
        <dbReference type="Google" id="ProtNLM"/>
    </source>
</evidence>
<sequence length="139" mass="15319">MTRVNIGSKVEEIQLSLILPNLATVAPNETVNNCPPPSRIFQGRQEILENMHKFFSSNSGGQQIYVLHGLGGSGKTQIAFKFIKESTVRFTNIIFVDASRLETIERSLQNLAITKKNWGLSTGCRSLATIKAGRMALVL</sequence>